<dbReference type="Proteomes" id="UP000179245">
    <property type="component" value="Unassembled WGS sequence"/>
</dbReference>
<evidence type="ECO:0000313" key="2">
    <source>
        <dbReference type="EMBL" id="OHA62424.1"/>
    </source>
</evidence>
<dbReference type="Pfam" id="PF00961">
    <property type="entry name" value="LAGLIDADG_1"/>
    <property type="match status" value="1"/>
</dbReference>
<dbReference type="Gene3D" id="3.10.28.10">
    <property type="entry name" value="Homing endonucleases"/>
    <property type="match status" value="1"/>
</dbReference>
<accession>A0A1G2QP73</accession>
<dbReference type="EMBL" id="MHTO01000014">
    <property type="protein sequence ID" value="OHA62424.1"/>
    <property type="molecule type" value="Genomic_DNA"/>
</dbReference>
<gene>
    <name evidence="2" type="ORF">A2117_01215</name>
</gene>
<protein>
    <recommendedName>
        <fullName evidence="1">Homing endonuclease LAGLIDADG domain-containing protein</fullName>
    </recommendedName>
</protein>
<dbReference type="InterPro" id="IPR004860">
    <property type="entry name" value="LAGLIDADG_dom"/>
</dbReference>
<dbReference type="PANTHER" id="PTHR36181:SF2">
    <property type="entry name" value="INTRON-ENCODED ENDONUCLEASE AI3-RELATED"/>
    <property type="match status" value="1"/>
</dbReference>
<name>A0A1G2QP73_9BACT</name>
<dbReference type="PANTHER" id="PTHR36181">
    <property type="entry name" value="INTRON-ENCODED ENDONUCLEASE AI3-RELATED"/>
    <property type="match status" value="1"/>
</dbReference>
<comment type="caution">
    <text evidence="2">The sequence shown here is derived from an EMBL/GenBank/DDBJ whole genome shotgun (WGS) entry which is preliminary data.</text>
</comment>
<evidence type="ECO:0000313" key="3">
    <source>
        <dbReference type="Proteomes" id="UP000179245"/>
    </source>
</evidence>
<dbReference type="GO" id="GO:0004519">
    <property type="term" value="F:endonuclease activity"/>
    <property type="evidence" value="ECO:0007669"/>
    <property type="project" value="InterPro"/>
</dbReference>
<feature type="domain" description="Homing endonuclease LAGLIDADG" evidence="1">
    <location>
        <begin position="33"/>
        <end position="140"/>
    </location>
</feature>
<dbReference type="InterPro" id="IPR027434">
    <property type="entry name" value="Homing_endonucl"/>
</dbReference>
<reference evidence="2 3" key="1">
    <citation type="journal article" date="2016" name="Nat. Commun.">
        <title>Thousands of microbial genomes shed light on interconnected biogeochemical processes in an aquifer system.</title>
        <authorList>
            <person name="Anantharaman K."/>
            <person name="Brown C.T."/>
            <person name="Hug L.A."/>
            <person name="Sharon I."/>
            <person name="Castelle C.J."/>
            <person name="Probst A.J."/>
            <person name="Thomas B.C."/>
            <person name="Singh A."/>
            <person name="Wilkins M.J."/>
            <person name="Karaoz U."/>
            <person name="Brodie E.L."/>
            <person name="Williams K.H."/>
            <person name="Hubbard S.S."/>
            <person name="Banfield J.F."/>
        </authorList>
    </citation>
    <scope>NUCLEOTIDE SEQUENCE [LARGE SCALE GENOMIC DNA]</scope>
</reference>
<proteinExistence type="predicted"/>
<evidence type="ECO:0000259" key="1">
    <source>
        <dbReference type="Pfam" id="PF00961"/>
    </source>
</evidence>
<organism evidence="2 3">
    <name type="scientific">Candidatus Wildermuthbacteria bacterium GWA2_46_15</name>
    <dbReference type="NCBI Taxonomy" id="1802443"/>
    <lineage>
        <taxon>Bacteria</taxon>
        <taxon>Candidatus Wildermuthiibacteriota</taxon>
    </lineage>
</organism>
<dbReference type="InterPro" id="IPR051289">
    <property type="entry name" value="LAGLIDADG_Endonuclease"/>
</dbReference>
<dbReference type="SUPFAM" id="SSF55608">
    <property type="entry name" value="Homing endonucleases"/>
    <property type="match status" value="1"/>
</dbReference>
<dbReference type="AlphaFoldDB" id="A0A1G2QP73"/>
<sequence>MDLRSVRSQLSHITLKKGEGLTLTSMLNPDYVVGLVDGEGSFTVYVRSPDVNKNVKRRVKVEPRFYLKLIERDKSLLYELKKFFGCGNVYFQNDARPNHQNCYRYEVANRSDLKEKIIPFFEKNRLRLSSKRKDFQLFCRLMTMIEKRLYNSKHGLRKLYQVKQQMH</sequence>